<evidence type="ECO:0000313" key="1">
    <source>
        <dbReference type="EMBL" id="KGE14707.1"/>
    </source>
</evidence>
<dbReference type="RefSeq" id="WP_037497621.1">
    <property type="nucleotide sequence ID" value="NZ_JJMU01000024.1"/>
</dbReference>
<gene>
    <name evidence="1" type="ORF">DI53_1736</name>
</gene>
<evidence type="ECO:0000313" key="2">
    <source>
        <dbReference type="Proteomes" id="UP000031802"/>
    </source>
</evidence>
<name>A0A0B8T1E1_9SPHI</name>
<organism evidence="1 2">
    <name type="scientific">Sphingobacterium deserti</name>
    <dbReference type="NCBI Taxonomy" id="1229276"/>
    <lineage>
        <taxon>Bacteria</taxon>
        <taxon>Pseudomonadati</taxon>
        <taxon>Bacteroidota</taxon>
        <taxon>Sphingobacteriia</taxon>
        <taxon>Sphingobacteriales</taxon>
        <taxon>Sphingobacteriaceae</taxon>
        <taxon>Sphingobacterium</taxon>
    </lineage>
</organism>
<reference evidence="2" key="1">
    <citation type="submission" date="2014-04" db="EMBL/GenBank/DDBJ databases">
        <title>Whole-Genome optical mapping and complete genome sequence of Sphingobacterium deserti sp. nov., a new spaces isolated from desert in the west of China.</title>
        <authorList>
            <person name="Teng C."/>
            <person name="Zhou Z."/>
            <person name="Li X."/>
            <person name="Chen M."/>
            <person name="Lin M."/>
            <person name="Wang L."/>
            <person name="Su S."/>
            <person name="Zhang C."/>
            <person name="Zhang W."/>
        </authorList>
    </citation>
    <scope>NUCLEOTIDE SEQUENCE [LARGE SCALE GENOMIC DNA]</scope>
    <source>
        <strain evidence="2">ACCC05744</strain>
    </source>
</reference>
<dbReference type="AlphaFoldDB" id="A0A0B8T1E1"/>
<accession>A0A0B8T1E1</accession>
<evidence type="ECO:0008006" key="3">
    <source>
        <dbReference type="Google" id="ProtNLM"/>
    </source>
</evidence>
<comment type="caution">
    <text evidence="1">The sequence shown here is derived from an EMBL/GenBank/DDBJ whole genome shotgun (WGS) entry which is preliminary data.</text>
</comment>
<dbReference type="OrthoDB" id="997828at2"/>
<dbReference type="EMBL" id="JJMU01000024">
    <property type="protein sequence ID" value="KGE14707.1"/>
    <property type="molecule type" value="Genomic_DNA"/>
</dbReference>
<dbReference type="Proteomes" id="UP000031802">
    <property type="component" value="Unassembled WGS sequence"/>
</dbReference>
<dbReference type="PATRIC" id="fig|1229276.3.peg.1786"/>
<dbReference type="STRING" id="1229276.DI53_1736"/>
<sequence>MSKTRVFALTVILLMVVAFWTNPTKEQHEDAVREKAIMLLKEQAGTENRSIVDFGVQLFGNTLIDQFMKNHIKTDNYYLFSVTKVHWENQENILGVGAFKHVWLSKKIDEKAAEIVKMIKAK</sequence>
<proteinExistence type="predicted"/>
<reference evidence="1 2" key="2">
    <citation type="journal article" date="2015" name="PLoS ONE">
        <title>Whole-Genome Optical Mapping and Finished Genome Sequence of Sphingobacterium deserti sp. nov., a New Species Isolated from the Western Desert of China.</title>
        <authorList>
            <person name="Teng C."/>
            <person name="Zhou Z."/>
            <person name="Molnar I."/>
            <person name="Li X."/>
            <person name="Tang R."/>
            <person name="Chen M."/>
            <person name="Wang L."/>
            <person name="Su S."/>
            <person name="Zhang W."/>
            <person name="Lin M."/>
        </authorList>
    </citation>
    <scope>NUCLEOTIDE SEQUENCE [LARGE SCALE GENOMIC DNA]</scope>
    <source>
        <strain evidence="2">ACCC05744</strain>
    </source>
</reference>
<protein>
    <recommendedName>
        <fullName evidence="3">DUF4359 domain-containing protein</fullName>
    </recommendedName>
</protein>
<keyword evidence="2" id="KW-1185">Reference proteome</keyword>